<feature type="non-terminal residue" evidence="1">
    <location>
        <position position="1"/>
    </location>
</feature>
<evidence type="ECO:0000313" key="2">
    <source>
        <dbReference type="Proteomes" id="UP001432027"/>
    </source>
</evidence>
<protein>
    <submittedName>
        <fullName evidence="1">Uncharacterized protein</fullName>
    </submittedName>
</protein>
<reference evidence="1" key="1">
    <citation type="submission" date="2023-10" db="EMBL/GenBank/DDBJ databases">
        <title>Genome assembly of Pristionchus species.</title>
        <authorList>
            <person name="Yoshida K."/>
            <person name="Sommer R.J."/>
        </authorList>
    </citation>
    <scope>NUCLEOTIDE SEQUENCE</scope>
    <source>
        <strain evidence="1">RS0144</strain>
    </source>
</reference>
<dbReference type="AlphaFoldDB" id="A0AAV5SHM8"/>
<sequence>FSLPTWFETLPSTSKDSEDTIVIWEGIAAVQSSPSPLHLFKCIDGDIYQLEMTVGNVKVLSNGYWSCAEIRGHFENGETLTYHAETPEKADDMITAITNLLGTSLTQMIVRLDPDPLRLLEPHSIATRLDEWTEVCRSLAGKWTIVFDSNMPL</sequence>
<dbReference type="EMBL" id="BTSX01000002">
    <property type="protein sequence ID" value="GMS82384.1"/>
    <property type="molecule type" value="Genomic_DNA"/>
</dbReference>
<comment type="caution">
    <text evidence="1">The sequence shown here is derived from an EMBL/GenBank/DDBJ whole genome shotgun (WGS) entry which is preliminary data.</text>
</comment>
<dbReference type="Proteomes" id="UP001432027">
    <property type="component" value="Unassembled WGS sequence"/>
</dbReference>
<accession>A0AAV5SHM8</accession>
<keyword evidence="2" id="KW-1185">Reference proteome</keyword>
<name>A0AAV5SHM8_9BILA</name>
<proteinExistence type="predicted"/>
<gene>
    <name evidence="1" type="ORF">PENTCL1PPCAC_4559</name>
</gene>
<evidence type="ECO:0000313" key="1">
    <source>
        <dbReference type="EMBL" id="GMS82384.1"/>
    </source>
</evidence>
<organism evidence="1 2">
    <name type="scientific">Pristionchus entomophagus</name>
    <dbReference type="NCBI Taxonomy" id="358040"/>
    <lineage>
        <taxon>Eukaryota</taxon>
        <taxon>Metazoa</taxon>
        <taxon>Ecdysozoa</taxon>
        <taxon>Nematoda</taxon>
        <taxon>Chromadorea</taxon>
        <taxon>Rhabditida</taxon>
        <taxon>Rhabditina</taxon>
        <taxon>Diplogasteromorpha</taxon>
        <taxon>Diplogasteroidea</taxon>
        <taxon>Neodiplogasteridae</taxon>
        <taxon>Pristionchus</taxon>
    </lineage>
</organism>